<accession>A0A0D9XTW2</accession>
<dbReference type="PROSITE" id="PS50888">
    <property type="entry name" value="BHLH"/>
    <property type="match status" value="1"/>
</dbReference>
<feature type="compositionally biased region" description="Low complexity" evidence="7">
    <location>
        <begin position="321"/>
        <end position="341"/>
    </location>
</feature>
<dbReference type="Pfam" id="PF23177">
    <property type="entry name" value="bHLH_IRO3"/>
    <property type="match status" value="1"/>
</dbReference>
<dbReference type="eggNOG" id="ENOG502RYQ6">
    <property type="taxonomic scope" value="Eukaryota"/>
</dbReference>
<evidence type="ECO:0000256" key="6">
    <source>
        <dbReference type="SAM" id="Coils"/>
    </source>
</evidence>
<keyword evidence="3" id="KW-0238">DNA-binding</keyword>
<feature type="region of interest" description="Disordered" evidence="7">
    <location>
        <begin position="1"/>
        <end position="30"/>
    </location>
</feature>
<feature type="compositionally biased region" description="Polar residues" evidence="7">
    <location>
        <begin position="251"/>
        <end position="260"/>
    </location>
</feature>
<evidence type="ECO:0000256" key="1">
    <source>
        <dbReference type="ARBA" id="ARBA00005510"/>
    </source>
</evidence>
<dbReference type="SMART" id="SM00353">
    <property type="entry name" value="HLH"/>
    <property type="match status" value="1"/>
</dbReference>
<evidence type="ECO:0000256" key="5">
    <source>
        <dbReference type="ARBA" id="ARBA00023242"/>
    </source>
</evidence>
<dbReference type="GO" id="GO:0003677">
    <property type="term" value="F:DNA binding"/>
    <property type="evidence" value="ECO:0007669"/>
    <property type="project" value="UniProtKB-KW"/>
</dbReference>
<reference evidence="9 10" key="1">
    <citation type="submission" date="2012-08" db="EMBL/GenBank/DDBJ databases">
        <title>Oryza genome evolution.</title>
        <authorList>
            <person name="Wing R.A."/>
        </authorList>
    </citation>
    <scope>NUCLEOTIDE SEQUENCE</scope>
</reference>
<evidence type="ECO:0000259" key="8">
    <source>
        <dbReference type="PROSITE" id="PS50888"/>
    </source>
</evidence>
<protein>
    <recommendedName>
        <fullName evidence="8">BHLH domain-containing protein</fullName>
    </recommendedName>
</protein>
<reference evidence="9" key="3">
    <citation type="submission" date="2015-04" db="UniProtKB">
        <authorList>
            <consortium name="EnsemblPlants"/>
        </authorList>
    </citation>
    <scope>IDENTIFICATION</scope>
</reference>
<sequence length="349" mass="38138">MATSSGSVWASPSIRRRRHVSPGSHKCADPALRERFRLCRGGRPALTSVLGSDPRKDLGVQVNPHAQREVGQLLWNQNLSMVADTESSGSLGGSSNAASDKAVDGSLDKRSQEKAPKKTHKAEREKLKRDQLNDLFVELSSMLEPERQNSGKATVLGDAARVLRDLLSQVESLRKEQSALLTERQYVGSEKNELQEENIMLRAQILELHNELCARMGNNNLNQSNLAMSQPVANNGNNSATRPVPHHIWSNGPNLSNMAMTHQTNTLSPLHNQHHQSTDVSPVHASRPQELQLFPGTSVSTEREQYRVGSTPATSSGLTDSLSGQLRLSLLQSSQEESSGGSKKGRKKG</sequence>
<comment type="similarity">
    <text evidence="1">Belongs to the bHLH protein family.</text>
</comment>
<dbReference type="Gene3D" id="4.10.280.10">
    <property type="entry name" value="Helix-loop-helix DNA-binding domain"/>
    <property type="match status" value="1"/>
</dbReference>
<evidence type="ECO:0000256" key="3">
    <source>
        <dbReference type="ARBA" id="ARBA00023125"/>
    </source>
</evidence>
<keyword evidence="2" id="KW-0805">Transcription regulation</keyword>
<feature type="region of interest" description="Disordered" evidence="7">
    <location>
        <begin position="294"/>
        <end position="349"/>
    </location>
</feature>
<feature type="coiled-coil region" evidence="6">
    <location>
        <begin position="156"/>
        <end position="211"/>
    </location>
</feature>
<organism evidence="9 10">
    <name type="scientific">Leersia perrieri</name>
    <dbReference type="NCBI Taxonomy" id="77586"/>
    <lineage>
        <taxon>Eukaryota</taxon>
        <taxon>Viridiplantae</taxon>
        <taxon>Streptophyta</taxon>
        <taxon>Embryophyta</taxon>
        <taxon>Tracheophyta</taxon>
        <taxon>Spermatophyta</taxon>
        <taxon>Magnoliopsida</taxon>
        <taxon>Liliopsida</taxon>
        <taxon>Poales</taxon>
        <taxon>Poaceae</taxon>
        <taxon>BOP clade</taxon>
        <taxon>Oryzoideae</taxon>
        <taxon>Oryzeae</taxon>
        <taxon>Oryzinae</taxon>
        <taxon>Leersia</taxon>
    </lineage>
</organism>
<evidence type="ECO:0000313" key="10">
    <source>
        <dbReference type="Proteomes" id="UP000032180"/>
    </source>
</evidence>
<dbReference type="GO" id="GO:0046983">
    <property type="term" value="F:protein dimerization activity"/>
    <property type="evidence" value="ECO:0007669"/>
    <property type="project" value="InterPro"/>
</dbReference>
<proteinExistence type="inferred from homology"/>
<evidence type="ECO:0000256" key="2">
    <source>
        <dbReference type="ARBA" id="ARBA00023015"/>
    </source>
</evidence>
<dbReference type="InterPro" id="IPR011598">
    <property type="entry name" value="bHLH_dom"/>
</dbReference>
<feature type="compositionally biased region" description="Polar residues" evidence="7">
    <location>
        <begin position="228"/>
        <end position="241"/>
    </location>
</feature>
<feature type="compositionally biased region" description="Basic and acidic residues" evidence="7">
    <location>
        <begin position="101"/>
        <end position="126"/>
    </location>
</feature>
<dbReference type="PANTHER" id="PTHR47075">
    <property type="entry name" value="TRANSCRIPTION FACTOR BHLH47"/>
    <property type="match status" value="1"/>
</dbReference>
<keyword evidence="5" id="KW-0539">Nucleus</keyword>
<dbReference type="AlphaFoldDB" id="A0A0D9XTW2"/>
<dbReference type="STRING" id="77586.A0A0D9XTW2"/>
<dbReference type="SUPFAM" id="SSF47459">
    <property type="entry name" value="HLH, helix-loop-helix DNA-binding domain"/>
    <property type="match status" value="1"/>
</dbReference>
<keyword evidence="10" id="KW-1185">Reference proteome</keyword>
<evidence type="ECO:0000313" key="9">
    <source>
        <dbReference type="EnsemblPlants" id="LPERR11G15400.1"/>
    </source>
</evidence>
<keyword evidence="4" id="KW-0804">Transcription</keyword>
<dbReference type="Gramene" id="LPERR11G15400.1">
    <property type="protein sequence ID" value="LPERR11G15400.1"/>
    <property type="gene ID" value="LPERR11G15400"/>
</dbReference>
<name>A0A0D9XTW2_9ORYZ</name>
<reference evidence="10" key="2">
    <citation type="submission" date="2013-12" db="EMBL/GenBank/DDBJ databases">
        <authorList>
            <person name="Yu Y."/>
            <person name="Lee S."/>
            <person name="de Baynast K."/>
            <person name="Wissotski M."/>
            <person name="Liu L."/>
            <person name="Talag J."/>
            <person name="Goicoechea J."/>
            <person name="Angelova A."/>
            <person name="Jetty R."/>
            <person name="Kudrna D."/>
            <person name="Golser W."/>
            <person name="Rivera L."/>
            <person name="Zhang J."/>
            <person name="Wing R."/>
        </authorList>
    </citation>
    <scope>NUCLEOTIDE SEQUENCE</scope>
</reference>
<feature type="domain" description="BHLH" evidence="8">
    <location>
        <begin position="116"/>
        <end position="166"/>
    </location>
</feature>
<evidence type="ECO:0000256" key="4">
    <source>
        <dbReference type="ARBA" id="ARBA00023163"/>
    </source>
</evidence>
<dbReference type="EnsemblPlants" id="LPERR11G15400.1">
    <property type="protein sequence ID" value="LPERR11G15400.1"/>
    <property type="gene ID" value="LPERR11G15400"/>
</dbReference>
<feature type="region of interest" description="Disordered" evidence="7">
    <location>
        <begin position="85"/>
        <end position="126"/>
    </location>
</feature>
<dbReference type="PANTHER" id="PTHR47075:SF2">
    <property type="entry name" value="HELIX-LOOP-HELIX DNA-BINDING DOMAIN CONTAINING PROTEIN, EXPRESSED"/>
    <property type="match status" value="1"/>
</dbReference>
<keyword evidence="6" id="KW-0175">Coiled coil</keyword>
<dbReference type="Proteomes" id="UP000032180">
    <property type="component" value="Chromosome 11"/>
</dbReference>
<dbReference type="HOGENOM" id="CLU_053417_0_0_1"/>
<dbReference type="InterPro" id="IPR057075">
    <property type="entry name" value="bHLH_IRO3"/>
</dbReference>
<feature type="compositionally biased region" description="Polar residues" evidence="7">
    <location>
        <begin position="1"/>
        <end position="10"/>
    </location>
</feature>
<feature type="compositionally biased region" description="Polar residues" evidence="7">
    <location>
        <begin position="311"/>
        <end position="320"/>
    </location>
</feature>
<evidence type="ECO:0000256" key="7">
    <source>
        <dbReference type="SAM" id="MobiDB-lite"/>
    </source>
</evidence>
<feature type="region of interest" description="Disordered" evidence="7">
    <location>
        <begin position="228"/>
        <end position="260"/>
    </location>
</feature>
<dbReference type="InterPro" id="IPR036638">
    <property type="entry name" value="HLH_DNA-bd_sf"/>
</dbReference>